<evidence type="ECO:0000313" key="5">
    <source>
        <dbReference type="Proteomes" id="UP000594759"/>
    </source>
</evidence>
<dbReference type="Pfam" id="PF03060">
    <property type="entry name" value="NMO"/>
    <property type="match status" value="1"/>
</dbReference>
<dbReference type="RefSeq" id="WP_196097841.1">
    <property type="nucleotide sequence ID" value="NZ_CP064939.1"/>
</dbReference>
<keyword evidence="5" id="KW-1185">Reference proteome</keyword>
<dbReference type="Gene3D" id="3.20.20.70">
    <property type="entry name" value="Aldolase class I"/>
    <property type="match status" value="1"/>
</dbReference>
<evidence type="ECO:0000313" key="4">
    <source>
        <dbReference type="EMBL" id="QPH38383.1"/>
    </source>
</evidence>
<organism evidence="4 5">
    <name type="scientific">Pedobacter endophyticus</name>
    <dbReference type="NCBI Taxonomy" id="2789740"/>
    <lineage>
        <taxon>Bacteria</taxon>
        <taxon>Pseudomonadati</taxon>
        <taxon>Bacteroidota</taxon>
        <taxon>Sphingobacteriia</taxon>
        <taxon>Sphingobacteriales</taxon>
        <taxon>Sphingobacteriaceae</taxon>
        <taxon>Pedobacter</taxon>
    </lineage>
</organism>
<evidence type="ECO:0000256" key="2">
    <source>
        <dbReference type="ARBA" id="ARBA00022643"/>
    </source>
</evidence>
<evidence type="ECO:0000256" key="3">
    <source>
        <dbReference type="ARBA" id="ARBA00023002"/>
    </source>
</evidence>
<keyword evidence="3" id="KW-0560">Oxidoreductase</keyword>
<keyword evidence="2" id="KW-0288">FMN</keyword>
<dbReference type="PANTHER" id="PTHR32332">
    <property type="entry name" value="2-NITROPROPANE DIOXYGENASE"/>
    <property type="match status" value="1"/>
</dbReference>
<dbReference type="EMBL" id="CP064939">
    <property type="protein sequence ID" value="QPH38383.1"/>
    <property type="molecule type" value="Genomic_DNA"/>
</dbReference>
<dbReference type="PANTHER" id="PTHR32332:SF20">
    <property type="entry name" value="2-NITROPROPANE DIOXYGENASE-LIKE PROTEIN"/>
    <property type="match status" value="1"/>
</dbReference>
<gene>
    <name evidence="4" type="ORF">IZT61_14980</name>
</gene>
<reference evidence="4 5" key="1">
    <citation type="submission" date="2020-11" db="EMBL/GenBank/DDBJ databases">
        <title>Pedobacter endophytica, an endophytic bacteria isolated form Carex pumila.</title>
        <authorList>
            <person name="Peng Y."/>
            <person name="Jiang L."/>
            <person name="Lee J."/>
        </authorList>
    </citation>
    <scope>NUCLEOTIDE SEQUENCE [LARGE SCALE GENOMIC DNA]</scope>
    <source>
        <strain evidence="4 5">JBR3-12</strain>
    </source>
</reference>
<evidence type="ECO:0000256" key="1">
    <source>
        <dbReference type="ARBA" id="ARBA00022630"/>
    </source>
</evidence>
<keyword evidence="1" id="KW-0285">Flavoprotein</keyword>
<dbReference type="KEGG" id="pex:IZT61_14980"/>
<dbReference type="SUPFAM" id="SSF51412">
    <property type="entry name" value="Inosine monophosphate dehydrogenase (IMPDH)"/>
    <property type="match status" value="1"/>
</dbReference>
<dbReference type="AlphaFoldDB" id="A0A7U3Q4E6"/>
<dbReference type="GO" id="GO:0018580">
    <property type="term" value="F:nitronate monooxygenase activity"/>
    <property type="evidence" value="ECO:0007669"/>
    <property type="project" value="InterPro"/>
</dbReference>
<sequence>MEIKKNVCKLFNIKYPIIQAGMVWCSGWKLASAVSNAGGLGIIGAGSMYPEVLREHIQKCKLATNRPFGVNIPLLYPNIQEIINVVVEEGVSIVFSSAGNPATWTPFLKDRGITVVHVIANTKFARKAQEAGVDAIVAEGFEAGGHNGREETTTMCLIPMIKQSVNIPVIAAGGIASGKSMLAAFALGADAVQIGSAFAVAEESSAHPAFKNKIVSSAEGDTKLAMKKLVPVRLLKNEFADSIMQAEAEGADRARLAELLGRARAKLGMFEGDIENGELEIGQVAAMLKAIKPAKQIFEEIWTEFTDEKNRLSKLDFN</sequence>
<name>A0A7U3Q4E6_9SPHI</name>
<dbReference type="InterPro" id="IPR013785">
    <property type="entry name" value="Aldolase_TIM"/>
</dbReference>
<dbReference type="Proteomes" id="UP000594759">
    <property type="component" value="Chromosome"/>
</dbReference>
<accession>A0A7U3Q4E6</accession>
<dbReference type="CDD" id="cd04730">
    <property type="entry name" value="NPD_like"/>
    <property type="match status" value="1"/>
</dbReference>
<dbReference type="InterPro" id="IPR004136">
    <property type="entry name" value="NMO"/>
</dbReference>
<proteinExistence type="predicted"/>
<protein>
    <submittedName>
        <fullName evidence="4">DUF561 domain-containing protein</fullName>
    </submittedName>
</protein>